<evidence type="ECO:0000313" key="8">
    <source>
        <dbReference type="EMBL" id="HIQ64328.1"/>
    </source>
</evidence>
<feature type="transmembrane region" description="Helical" evidence="7">
    <location>
        <begin position="83"/>
        <end position="102"/>
    </location>
</feature>
<keyword evidence="5 7" id="KW-1133">Transmembrane helix</keyword>
<evidence type="ECO:0000256" key="5">
    <source>
        <dbReference type="ARBA" id="ARBA00022989"/>
    </source>
</evidence>
<comment type="function">
    <text evidence="7">Catalyzes the transfer of the diacylglyceryl group from phosphatidylglycerol to the sulfhydryl group of the N-terminal cysteine of a prolipoprotein, the first step in the formation of mature lipoproteins.</text>
</comment>
<dbReference type="Proteomes" id="UP000886725">
    <property type="component" value="Unassembled WGS sequence"/>
</dbReference>
<keyword evidence="4 7" id="KW-0812">Transmembrane</keyword>
<name>A0A9D0YYL9_9FIRM</name>
<accession>A0A9D0YYL9</accession>
<dbReference type="GO" id="GO:0042158">
    <property type="term" value="P:lipoprotein biosynthetic process"/>
    <property type="evidence" value="ECO:0007669"/>
    <property type="project" value="UniProtKB-UniRule"/>
</dbReference>
<reference evidence="8" key="1">
    <citation type="submission" date="2020-10" db="EMBL/GenBank/DDBJ databases">
        <authorList>
            <person name="Gilroy R."/>
        </authorList>
    </citation>
    <scope>NUCLEOTIDE SEQUENCE</scope>
    <source>
        <strain evidence="8">CHK165-10780</strain>
    </source>
</reference>
<dbReference type="EC" id="2.5.1.145" evidence="7"/>
<dbReference type="PANTHER" id="PTHR30589:SF0">
    <property type="entry name" value="PHOSPHATIDYLGLYCEROL--PROLIPOPROTEIN DIACYLGLYCERYL TRANSFERASE"/>
    <property type="match status" value="1"/>
</dbReference>
<keyword evidence="8" id="KW-0328">Glycosyltransferase</keyword>
<evidence type="ECO:0000256" key="6">
    <source>
        <dbReference type="ARBA" id="ARBA00023136"/>
    </source>
</evidence>
<dbReference type="PROSITE" id="PS01311">
    <property type="entry name" value="LGT"/>
    <property type="match status" value="1"/>
</dbReference>
<feature type="binding site" evidence="7">
    <location>
        <position position="130"/>
    </location>
    <ligand>
        <name>a 1,2-diacyl-sn-glycero-3-phospho-(1'-sn-glycerol)</name>
        <dbReference type="ChEBI" id="CHEBI:64716"/>
    </ligand>
</feature>
<comment type="pathway">
    <text evidence="7">Protein modification; lipoprotein biosynthesis (diacylglyceryl transfer).</text>
</comment>
<dbReference type="GO" id="GO:0005886">
    <property type="term" value="C:plasma membrane"/>
    <property type="evidence" value="ECO:0007669"/>
    <property type="project" value="UniProtKB-SubCell"/>
</dbReference>
<dbReference type="PANTHER" id="PTHR30589">
    <property type="entry name" value="PROLIPOPROTEIN DIACYLGLYCERYL TRANSFERASE"/>
    <property type="match status" value="1"/>
</dbReference>
<dbReference type="Pfam" id="PF01790">
    <property type="entry name" value="LGT"/>
    <property type="match status" value="1"/>
</dbReference>
<evidence type="ECO:0000313" key="9">
    <source>
        <dbReference type="Proteomes" id="UP000886725"/>
    </source>
</evidence>
<comment type="similarity">
    <text evidence="1 7">Belongs to the Lgt family.</text>
</comment>
<sequence length="270" mass="31462">MNRVALDLGIIQIYWYSLMIFLGVLVACIFIFRETRKQNINEDFMLNLIFYSVVFGLIGARAYYVAFNWSYYSTHLLEILEVWNGGLAIHGGIFAGLLWIIFYTKKYKISTLKILDIAVVGLMIGQCIGRWGNFFNQEAYGAVTTLEALQGMYLPDFIIQGMYIDGAYRIPTFLYESIWTFFGFIALLIIRRYRYLKTGQLTGFYLIWYSLGRFVIEGMRTDSLMLGNFRVAQLISVMLFVIGVLLFIFARRGSKFDNLYKEEEHHEITF</sequence>
<gene>
    <name evidence="7" type="primary">lgt</name>
    <name evidence="8" type="ORF">IAC85_01160</name>
</gene>
<reference evidence="8" key="2">
    <citation type="journal article" date="2021" name="PeerJ">
        <title>Extensive microbial diversity within the chicken gut microbiome revealed by metagenomics and culture.</title>
        <authorList>
            <person name="Gilroy R."/>
            <person name="Ravi A."/>
            <person name="Getino M."/>
            <person name="Pursley I."/>
            <person name="Horton D.L."/>
            <person name="Alikhan N.F."/>
            <person name="Baker D."/>
            <person name="Gharbi K."/>
            <person name="Hall N."/>
            <person name="Watson M."/>
            <person name="Adriaenssens E.M."/>
            <person name="Foster-Nyarko E."/>
            <person name="Jarju S."/>
            <person name="Secka A."/>
            <person name="Antonio M."/>
            <person name="Oren A."/>
            <person name="Chaudhuri R.R."/>
            <person name="La Ragione R."/>
            <person name="Hildebrand F."/>
            <person name="Pallen M.J."/>
        </authorList>
    </citation>
    <scope>NUCLEOTIDE SEQUENCE</scope>
    <source>
        <strain evidence="8">CHK165-10780</strain>
    </source>
</reference>
<dbReference type="PROSITE" id="PS51257">
    <property type="entry name" value="PROKAR_LIPOPROTEIN"/>
    <property type="match status" value="1"/>
</dbReference>
<feature type="transmembrane region" description="Helical" evidence="7">
    <location>
        <begin position="202"/>
        <end position="219"/>
    </location>
</feature>
<organism evidence="8 9">
    <name type="scientific">Candidatus Faecenecus gallistercoris</name>
    <dbReference type="NCBI Taxonomy" id="2840793"/>
    <lineage>
        <taxon>Bacteria</taxon>
        <taxon>Bacillati</taxon>
        <taxon>Bacillota</taxon>
        <taxon>Bacillota incertae sedis</taxon>
        <taxon>Candidatus Faecenecus</taxon>
    </lineage>
</organism>
<dbReference type="NCBIfam" id="TIGR00544">
    <property type="entry name" value="lgt"/>
    <property type="match status" value="1"/>
</dbReference>
<protein>
    <recommendedName>
        <fullName evidence="7">Phosphatidylglycerol--prolipoprotein diacylglyceryl transferase</fullName>
        <ecNumber evidence="7">2.5.1.145</ecNumber>
    </recommendedName>
</protein>
<dbReference type="InterPro" id="IPR001640">
    <property type="entry name" value="Lgt"/>
</dbReference>
<keyword evidence="3 7" id="KW-0808">Transferase</keyword>
<evidence type="ECO:0000256" key="2">
    <source>
        <dbReference type="ARBA" id="ARBA00022475"/>
    </source>
</evidence>
<dbReference type="HAMAP" id="MF_01147">
    <property type="entry name" value="Lgt"/>
    <property type="match status" value="1"/>
</dbReference>
<dbReference type="EMBL" id="DVFU01000023">
    <property type="protein sequence ID" value="HIQ64328.1"/>
    <property type="molecule type" value="Genomic_DNA"/>
</dbReference>
<feature type="transmembrane region" description="Helical" evidence="7">
    <location>
        <begin position="172"/>
        <end position="190"/>
    </location>
</feature>
<keyword evidence="6 7" id="KW-0472">Membrane</keyword>
<dbReference type="GO" id="GO:0008961">
    <property type="term" value="F:phosphatidylglycerol-prolipoprotein diacylglyceryl transferase activity"/>
    <property type="evidence" value="ECO:0007669"/>
    <property type="project" value="UniProtKB-UniRule"/>
</dbReference>
<evidence type="ECO:0000256" key="3">
    <source>
        <dbReference type="ARBA" id="ARBA00022679"/>
    </source>
</evidence>
<feature type="transmembrane region" description="Helical" evidence="7">
    <location>
        <begin position="44"/>
        <end position="63"/>
    </location>
</feature>
<feature type="transmembrane region" description="Helical" evidence="7">
    <location>
        <begin position="231"/>
        <end position="250"/>
    </location>
</feature>
<proteinExistence type="inferred from homology"/>
<feature type="transmembrane region" description="Helical" evidence="7">
    <location>
        <begin position="114"/>
        <end position="132"/>
    </location>
</feature>
<evidence type="ECO:0000256" key="4">
    <source>
        <dbReference type="ARBA" id="ARBA00022692"/>
    </source>
</evidence>
<feature type="transmembrane region" description="Helical" evidence="7">
    <location>
        <begin position="13"/>
        <end position="32"/>
    </location>
</feature>
<evidence type="ECO:0000256" key="7">
    <source>
        <dbReference type="HAMAP-Rule" id="MF_01147"/>
    </source>
</evidence>
<evidence type="ECO:0000256" key="1">
    <source>
        <dbReference type="ARBA" id="ARBA00007150"/>
    </source>
</evidence>
<comment type="catalytic activity">
    <reaction evidence="7">
        <text>L-cysteinyl-[prolipoprotein] + a 1,2-diacyl-sn-glycero-3-phospho-(1'-sn-glycerol) = an S-1,2-diacyl-sn-glyceryl-L-cysteinyl-[prolipoprotein] + sn-glycerol 1-phosphate + H(+)</text>
        <dbReference type="Rhea" id="RHEA:56712"/>
        <dbReference type="Rhea" id="RHEA-COMP:14679"/>
        <dbReference type="Rhea" id="RHEA-COMP:14680"/>
        <dbReference type="ChEBI" id="CHEBI:15378"/>
        <dbReference type="ChEBI" id="CHEBI:29950"/>
        <dbReference type="ChEBI" id="CHEBI:57685"/>
        <dbReference type="ChEBI" id="CHEBI:64716"/>
        <dbReference type="ChEBI" id="CHEBI:140658"/>
        <dbReference type="EC" id="2.5.1.145"/>
    </reaction>
</comment>
<comment type="subcellular location">
    <subcellularLocation>
        <location evidence="7">Cell membrane</location>
        <topology evidence="7">Multi-pass membrane protein</topology>
    </subcellularLocation>
</comment>
<keyword evidence="2 7" id="KW-1003">Cell membrane</keyword>
<dbReference type="AlphaFoldDB" id="A0A9D0YYL9"/>
<comment type="caution">
    <text evidence="8">The sequence shown here is derived from an EMBL/GenBank/DDBJ whole genome shotgun (WGS) entry which is preliminary data.</text>
</comment>